<proteinExistence type="inferred from homology"/>
<dbReference type="NCBIfam" id="NF009489">
    <property type="entry name" value="PRK12851.1"/>
    <property type="match status" value="1"/>
</dbReference>
<dbReference type="Pfam" id="PF00118">
    <property type="entry name" value="Cpn60_TCP1"/>
    <property type="match status" value="1"/>
</dbReference>
<dbReference type="PRINTS" id="PR00298">
    <property type="entry name" value="CHAPERONIN60"/>
</dbReference>
<keyword evidence="5 6" id="KW-0413">Isomerase</keyword>
<feature type="binding site" evidence="6">
    <location>
        <position position="413"/>
    </location>
    <ligand>
        <name>ATP</name>
        <dbReference type="ChEBI" id="CHEBI:30616"/>
    </ligand>
</feature>
<keyword evidence="4 6" id="KW-0143">Chaperone</keyword>
<dbReference type="Gene3D" id="3.30.260.10">
    <property type="entry name" value="TCP-1-like chaperonin intermediate domain"/>
    <property type="match status" value="1"/>
</dbReference>
<evidence type="ECO:0000313" key="10">
    <source>
        <dbReference type="Proteomes" id="UP000070467"/>
    </source>
</evidence>
<dbReference type="NCBIfam" id="NF009488">
    <property type="entry name" value="PRK12850.1"/>
    <property type="match status" value="1"/>
</dbReference>
<comment type="similarity">
    <text evidence="1 6 7">Belongs to the chaperonin (HSP60) family.</text>
</comment>
<evidence type="ECO:0000256" key="1">
    <source>
        <dbReference type="ARBA" id="ARBA00006607"/>
    </source>
</evidence>
<dbReference type="NCBIfam" id="NF009487">
    <property type="entry name" value="PRK12849.1"/>
    <property type="match status" value="1"/>
</dbReference>
<dbReference type="SUPFAM" id="SSF52029">
    <property type="entry name" value="GroEL apical domain-like"/>
    <property type="match status" value="1"/>
</dbReference>
<evidence type="ECO:0000256" key="8">
    <source>
        <dbReference type="RuleBase" id="RU000419"/>
    </source>
</evidence>
<feature type="binding site" evidence="6">
    <location>
        <position position="492"/>
    </location>
    <ligand>
        <name>ATP</name>
        <dbReference type="ChEBI" id="CHEBI:30616"/>
    </ligand>
</feature>
<evidence type="ECO:0000256" key="3">
    <source>
        <dbReference type="ARBA" id="ARBA00022840"/>
    </source>
</evidence>
<evidence type="ECO:0000256" key="4">
    <source>
        <dbReference type="ARBA" id="ARBA00023186"/>
    </source>
</evidence>
<dbReference type="EMBL" id="LSDB01000008">
    <property type="protein sequence ID" value="KXB58663.1"/>
    <property type="molecule type" value="Genomic_DNA"/>
</dbReference>
<dbReference type="Gene3D" id="3.50.7.10">
    <property type="entry name" value="GroEL"/>
    <property type="match status" value="1"/>
</dbReference>
<protein>
    <recommendedName>
        <fullName evidence="6">Chaperonin GroEL</fullName>
        <ecNumber evidence="6">5.6.1.7</ecNumber>
    </recommendedName>
    <alternativeName>
        <fullName evidence="6">60 kDa chaperonin</fullName>
    </alternativeName>
    <alternativeName>
        <fullName evidence="6">Chaperonin-60</fullName>
        <shortName evidence="6">Cpn60</shortName>
    </alternativeName>
</protein>
<evidence type="ECO:0000256" key="2">
    <source>
        <dbReference type="ARBA" id="ARBA00022741"/>
    </source>
</evidence>
<reference evidence="9 10" key="1">
    <citation type="submission" date="2016-01" db="EMBL/GenBank/DDBJ databases">
        <authorList>
            <person name="Mitreva M."/>
            <person name="Pepin K.H."/>
            <person name="Mihindukulasuriya K.A."/>
            <person name="Fulton R."/>
            <person name="Fronick C."/>
            <person name="O'Laughlin M."/>
            <person name="Miner T."/>
            <person name="Herter B."/>
            <person name="Rosa B.A."/>
            <person name="Cordes M."/>
            <person name="Tomlinson C."/>
            <person name="Wollam A."/>
            <person name="Palsikar V.B."/>
            <person name="Mardis E.R."/>
            <person name="Wilson R.K."/>
        </authorList>
    </citation>
    <scope>NUCLEOTIDE SEQUENCE [LARGE SCALE GENOMIC DNA]</scope>
    <source>
        <strain evidence="9 10">KA00071</strain>
    </source>
</reference>
<keyword evidence="2 6" id="KW-0547">Nucleotide-binding</keyword>
<organism evidence="9 10">
    <name type="scientific">Gemelliphila asaccharolytica</name>
    <dbReference type="NCBI Taxonomy" id="502393"/>
    <lineage>
        <taxon>Bacteria</taxon>
        <taxon>Bacillati</taxon>
        <taxon>Bacillota</taxon>
        <taxon>Bacilli</taxon>
        <taxon>Bacillales</taxon>
        <taxon>Gemellaceae</taxon>
        <taxon>Gemelliphila</taxon>
    </lineage>
</organism>
<keyword evidence="10" id="KW-1185">Reference proteome</keyword>
<dbReference type="InterPro" id="IPR002423">
    <property type="entry name" value="Cpn60/GroEL/TCP-1"/>
</dbReference>
<feature type="binding site" evidence="6">
    <location>
        <begin position="86"/>
        <end position="90"/>
    </location>
    <ligand>
        <name>ATP</name>
        <dbReference type="ChEBI" id="CHEBI:30616"/>
    </ligand>
</feature>
<evidence type="ECO:0000256" key="5">
    <source>
        <dbReference type="ARBA" id="ARBA00023235"/>
    </source>
</evidence>
<feature type="binding site" evidence="6">
    <location>
        <begin position="29"/>
        <end position="32"/>
    </location>
    <ligand>
        <name>ATP</name>
        <dbReference type="ChEBI" id="CHEBI:30616"/>
    </ligand>
</feature>
<keyword evidence="3 6" id="KW-0067">ATP-binding</keyword>
<dbReference type="InterPro" id="IPR001844">
    <property type="entry name" value="Cpn60/GroEL"/>
</dbReference>
<dbReference type="NCBIfam" id="NF000592">
    <property type="entry name" value="PRK00013.1"/>
    <property type="match status" value="1"/>
</dbReference>
<accession>A0ABR5TMU7</accession>
<dbReference type="RefSeq" id="WP_066129413.1">
    <property type="nucleotide sequence ID" value="NZ_KQ959861.1"/>
</dbReference>
<dbReference type="SUPFAM" id="SSF54849">
    <property type="entry name" value="GroEL-intermediate domain like"/>
    <property type="match status" value="1"/>
</dbReference>
<comment type="caution">
    <text evidence="9">The sequence shown here is derived from an EMBL/GenBank/DDBJ whole genome shotgun (WGS) entry which is preliminary data.</text>
</comment>
<dbReference type="SUPFAM" id="SSF48592">
    <property type="entry name" value="GroEL equatorial domain-like"/>
    <property type="match status" value="1"/>
</dbReference>
<dbReference type="PROSITE" id="PS00296">
    <property type="entry name" value="CHAPERONINS_CPN60"/>
    <property type="match status" value="1"/>
</dbReference>
<gene>
    <name evidence="6" type="primary">groEL</name>
    <name evidence="6" type="synonym">groL</name>
    <name evidence="9" type="ORF">HMPREF1871_00429</name>
</gene>
<dbReference type="InterPro" id="IPR027413">
    <property type="entry name" value="GROEL-like_equatorial_sf"/>
</dbReference>
<name>A0ABR5TMU7_9BACL</name>
<keyword evidence="6" id="KW-0963">Cytoplasm</keyword>
<comment type="subcellular location">
    <subcellularLocation>
        <location evidence="6">Cytoplasm</location>
    </subcellularLocation>
</comment>
<dbReference type="InterPro" id="IPR018370">
    <property type="entry name" value="Chaperonin_Cpn60_CS"/>
</dbReference>
<dbReference type="HAMAP" id="MF_00600">
    <property type="entry name" value="CH60"/>
    <property type="match status" value="1"/>
</dbReference>
<dbReference type="EC" id="5.6.1.7" evidence="6"/>
<dbReference type="NCBIfam" id="TIGR02348">
    <property type="entry name" value="GroEL"/>
    <property type="match status" value="1"/>
</dbReference>
<evidence type="ECO:0000313" key="9">
    <source>
        <dbReference type="EMBL" id="KXB58663.1"/>
    </source>
</evidence>
<evidence type="ECO:0000256" key="7">
    <source>
        <dbReference type="RuleBase" id="RU000418"/>
    </source>
</evidence>
<dbReference type="InterPro" id="IPR027410">
    <property type="entry name" value="TCP-1-like_intermed_sf"/>
</dbReference>
<dbReference type="InterPro" id="IPR027409">
    <property type="entry name" value="GroEL-like_apical_dom_sf"/>
</dbReference>
<comment type="function">
    <text evidence="6 8">Together with its co-chaperonin GroES, plays an essential role in assisting protein folding. The GroEL-GroES system forms a nano-cage that allows encapsulation of the non-native substrate proteins and provides a physical environment optimized to promote and accelerate protein folding.</text>
</comment>
<dbReference type="Gene3D" id="1.10.560.10">
    <property type="entry name" value="GroEL-like equatorial domain"/>
    <property type="match status" value="1"/>
</dbReference>
<comment type="subunit">
    <text evidence="6 8">Forms a cylinder of 14 subunits composed of two heptameric rings stacked back-to-back. Interacts with the co-chaperonin GroES.</text>
</comment>
<dbReference type="CDD" id="cd03344">
    <property type="entry name" value="GroEL"/>
    <property type="match status" value="1"/>
</dbReference>
<evidence type="ECO:0000256" key="6">
    <source>
        <dbReference type="HAMAP-Rule" id="MF_00600"/>
    </source>
</evidence>
<comment type="caution">
    <text evidence="6">Lacks conserved residue(s) required for the propagation of feature annotation.</text>
</comment>
<dbReference type="Proteomes" id="UP000070467">
    <property type="component" value="Unassembled WGS sequence"/>
</dbReference>
<dbReference type="PANTHER" id="PTHR45633">
    <property type="entry name" value="60 KDA HEAT SHOCK PROTEIN, MITOCHONDRIAL"/>
    <property type="match status" value="1"/>
</dbReference>
<sequence length="535" mass="58042">MIKKIKYSEEARQLMKLGVDKLANAVKVTLGPKGRNVVLDQQFGSPIITNDGVTIAKEIELEDPYENMGAKLVAEVANKTNEVAGDGTTTATVLAQCMINEGLKNVVSGASPIEIRKGMEIALKEAIKKLKEISVSVSSKEEISQVASISSADKEIGEYISNAMEKVGYDGVITIEESQSLSTTLEIVEGMKFNRGYISPYMVSDNEKMISDLDNPYILVTDNKISNISEILPVLEEVVKETKPLLIIANDYGSEATQQLVVNKLRGIFNVVAVKAPSFGDRRKAILEDIAILTGATFITDETGIKLKDANISYLGKSNKIKVSKENTIIIDGKGEKNKISDRIKQIKSLYKDSISEFDKDKYKERLGKISGGVAVIKVGAATEVELKEKKMRIEDALNATKAAVEEGIVSGGGTALIQALIPIDNLKAKGDIKTGINIVKKALEAPVRQISKNAGLEGSVIVSKLKKQEPGIGYDISTDKWVNMIKSGIVDPTKVTRTALQNAVSISSLFLSTEAIVANIKEQKNNISEKMEMM</sequence>